<feature type="chain" id="PRO_5046224092" description="DUF6318 domain-containing protein" evidence="2">
    <location>
        <begin position="25"/>
        <end position="246"/>
    </location>
</feature>
<sequence>MGDALKRSKFAASLAALALGLTLAGCGDTDGTDSDGMATAADGSASSSTSETGAGSSDSPASTPDPSASGDWWPEQPDKMATGQEFPNNYEPATLEHPARNVPKPVMPEEAKQETEAGAQAFLDYYGDATWYAFQSGDTGLVRELSSENCERCLSEFDEIDSVYGNGDWFVGGSEAVEVHSGSFLQRSTGEYTLPISVNSTGLKIIEKNKVTFEQEPFNESDSFDVTLVREGDSWIYVTASPRGEL</sequence>
<gene>
    <name evidence="4" type="ORF">GCM10025781_08820</name>
</gene>
<dbReference type="EMBL" id="BAABLN010000009">
    <property type="protein sequence ID" value="GAA4693650.1"/>
    <property type="molecule type" value="Genomic_DNA"/>
</dbReference>
<keyword evidence="5" id="KW-1185">Reference proteome</keyword>
<comment type="caution">
    <text evidence="4">The sequence shown here is derived from an EMBL/GenBank/DDBJ whole genome shotgun (WGS) entry which is preliminary data.</text>
</comment>
<feature type="compositionally biased region" description="Low complexity" evidence="1">
    <location>
        <begin position="24"/>
        <end position="71"/>
    </location>
</feature>
<evidence type="ECO:0000259" key="3">
    <source>
        <dbReference type="Pfam" id="PF19843"/>
    </source>
</evidence>
<dbReference type="Proteomes" id="UP001501446">
    <property type="component" value="Unassembled WGS sequence"/>
</dbReference>
<organism evidence="4 5">
    <name type="scientific">Kocuria gwangalliensis</name>
    <dbReference type="NCBI Taxonomy" id="501592"/>
    <lineage>
        <taxon>Bacteria</taxon>
        <taxon>Bacillati</taxon>
        <taxon>Actinomycetota</taxon>
        <taxon>Actinomycetes</taxon>
        <taxon>Micrococcales</taxon>
        <taxon>Micrococcaceae</taxon>
        <taxon>Kocuria</taxon>
    </lineage>
</organism>
<dbReference type="Pfam" id="PF19843">
    <property type="entry name" value="DUF6318"/>
    <property type="match status" value="1"/>
</dbReference>
<evidence type="ECO:0000313" key="5">
    <source>
        <dbReference type="Proteomes" id="UP001501446"/>
    </source>
</evidence>
<protein>
    <recommendedName>
        <fullName evidence="3">DUF6318 domain-containing protein</fullName>
    </recommendedName>
</protein>
<feature type="domain" description="DUF6318" evidence="3">
    <location>
        <begin position="89"/>
        <end position="240"/>
    </location>
</feature>
<name>A0ABP8WSY3_9MICC</name>
<feature type="signal peptide" evidence="2">
    <location>
        <begin position="1"/>
        <end position="24"/>
    </location>
</feature>
<dbReference type="InterPro" id="IPR046281">
    <property type="entry name" value="DUF6318"/>
</dbReference>
<proteinExistence type="predicted"/>
<evidence type="ECO:0000313" key="4">
    <source>
        <dbReference type="EMBL" id="GAA4693650.1"/>
    </source>
</evidence>
<dbReference type="PROSITE" id="PS51257">
    <property type="entry name" value="PROKAR_LIPOPROTEIN"/>
    <property type="match status" value="1"/>
</dbReference>
<keyword evidence="2" id="KW-0732">Signal</keyword>
<evidence type="ECO:0000256" key="1">
    <source>
        <dbReference type="SAM" id="MobiDB-lite"/>
    </source>
</evidence>
<reference evidence="5" key="1">
    <citation type="journal article" date="2019" name="Int. J. Syst. Evol. Microbiol.">
        <title>The Global Catalogue of Microorganisms (GCM) 10K type strain sequencing project: providing services to taxonomists for standard genome sequencing and annotation.</title>
        <authorList>
            <consortium name="The Broad Institute Genomics Platform"/>
            <consortium name="The Broad Institute Genome Sequencing Center for Infectious Disease"/>
            <person name="Wu L."/>
            <person name="Ma J."/>
        </authorList>
    </citation>
    <scope>NUCLEOTIDE SEQUENCE [LARGE SCALE GENOMIC DNA]</scope>
    <source>
        <strain evidence="5">JCM 18958</strain>
    </source>
</reference>
<dbReference type="RefSeq" id="WP_345310690.1">
    <property type="nucleotide sequence ID" value="NZ_BAABLN010000009.1"/>
</dbReference>
<accession>A0ABP8WSY3</accession>
<evidence type="ECO:0000256" key="2">
    <source>
        <dbReference type="SAM" id="SignalP"/>
    </source>
</evidence>
<feature type="region of interest" description="Disordered" evidence="1">
    <location>
        <begin position="24"/>
        <end position="103"/>
    </location>
</feature>